<dbReference type="EMBL" id="BMCS01000001">
    <property type="protein sequence ID" value="GGF20917.1"/>
    <property type="molecule type" value="Genomic_DNA"/>
</dbReference>
<proteinExistence type="predicted"/>
<keyword evidence="1" id="KW-0812">Transmembrane</keyword>
<dbReference type="Pfam" id="PF17197">
    <property type="entry name" value="DUF5134"/>
    <property type="match status" value="1"/>
</dbReference>
<dbReference type="RefSeq" id="WP_188488540.1">
    <property type="nucleotide sequence ID" value="NZ_BMCS01000001.1"/>
</dbReference>
<evidence type="ECO:0000313" key="2">
    <source>
        <dbReference type="EMBL" id="GGF20917.1"/>
    </source>
</evidence>
<protein>
    <recommendedName>
        <fullName evidence="4">DUF5134 domain-containing protein</fullName>
    </recommendedName>
</protein>
<organism evidence="2 3">
    <name type="scientific">Williamsia phyllosphaerae</name>
    <dbReference type="NCBI Taxonomy" id="885042"/>
    <lineage>
        <taxon>Bacteria</taxon>
        <taxon>Bacillati</taxon>
        <taxon>Actinomycetota</taxon>
        <taxon>Actinomycetes</taxon>
        <taxon>Mycobacteriales</taxon>
        <taxon>Nocardiaceae</taxon>
        <taxon>Williamsia</taxon>
    </lineage>
</organism>
<keyword evidence="1" id="KW-1133">Transmembrane helix</keyword>
<evidence type="ECO:0000256" key="1">
    <source>
        <dbReference type="SAM" id="Phobius"/>
    </source>
</evidence>
<keyword evidence="3" id="KW-1185">Reference proteome</keyword>
<gene>
    <name evidence="2" type="ORF">GCM10007298_16070</name>
</gene>
<feature type="transmembrane region" description="Helical" evidence="1">
    <location>
        <begin position="94"/>
        <end position="115"/>
    </location>
</feature>
<feature type="transmembrane region" description="Helical" evidence="1">
    <location>
        <begin position="6"/>
        <end position="24"/>
    </location>
</feature>
<reference evidence="3" key="1">
    <citation type="journal article" date="2019" name="Int. J. Syst. Evol. Microbiol.">
        <title>The Global Catalogue of Microorganisms (GCM) 10K type strain sequencing project: providing services to taxonomists for standard genome sequencing and annotation.</title>
        <authorList>
            <consortium name="The Broad Institute Genomics Platform"/>
            <consortium name="The Broad Institute Genome Sequencing Center for Infectious Disease"/>
            <person name="Wu L."/>
            <person name="Ma J."/>
        </authorList>
    </citation>
    <scope>NUCLEOTIDE SEQUENCE [LARGE SCALE GENOMIC DNA]</scope>
    <source>
        <strain evidence="3">CCM 7855</strain>
    </source>
</reference>
<dbReference type="Proteomes" id="UP000632454">
    <property type="component" value="Unassembled WGS sequence"/>
</dbReference>
<feature type="transmembrane region" description="Helical" evidence="1">
    <location>
        <begin position="36"/>
        <end position="57"/>
    </location>
</feature>
<name>A0ABQ1UK37_9NOCA</name>
<dbReference type="InterPro" id="IPR033458">
    <property type="entry name" value="DUF5134"/>
</dbReference>
<keyword evidence="1" id="KW-0472">Membrane</keyword>
<feature type="transmembrane region" description="Helical" evidence="1">
    <location>
        <begin position="189"/>
        <end position="211"/>
    </location>
</feature>
<evidence type="ECO:0008006" key="4">
    <source>
        <dbReference type="Google" id="ProtNLM"/>
    </source>
</evidence>
<feature type="transmembrane region" description="Helical" evidence="1">
    <location>
        <begin position="63"/>
        <end position="82"/>
    </location>
</feature>
<evidence type="ECO:0000313" key="3">
    <source>
        <dbReference type="Proteomes" id="UP000632454"/>
    </source>
</evidence>
<accession>A0ABQ1UK37</accession>
<comment type="caution">
    <text evidence="2">The sequence shown here is derived from an EMBL/GenBank/DDBJ whole genome shotgun (WGS) entry which is preliminary data.</text>
</comment>
<sequence length="212" mass="23025">MITDLALRWLVTLLFAAAVAECGYSLTRHRHSARSVVGHLLHLIMSVAMIVMAWPFGMEVPNIPPMVFFVVAALWYLGVVVATRIGWRTPLLGLYHSAMMGAMAWMYAVMDGTLLPGTTPMMPMAMSDSDDMSTAGMDMSSSHDGHAMSSTGWVSVANTAIVIGFGVAALWWLYRYLVARQSDPGGRSLLRHAGTLCQAFMAAGMAIMFSVM</sequence>
<feature type="transmembrane region" description="Helical" evidence="1">
    <location>
        <begin position="153"/>
        <end position="177"/>
    </location>
</feature>